<dbReference type="EMBL" id="MJFZ01000318">
    <property type="protein sequence ID" value="RAW31523.1"/>
    <property type="molecule type" value="Genomic_DNA"/>
</dbReference>
<dbReference type="Proteomes" id="UP000251314">
    <property type="component" value="Unassembled WGS sequence"/>
</dbReference>
<dbReference type="VEuPathDB" id="FungiDB:PC110_g12129"/>
<protein>
    <submittedName>
        <fullName evidence="1">Uncharacterized protein</fullName>
    </submittedName>
</protein>
<gene>
    <name evidence="1" type="ORF">PC110_g12129</name>
</gene>
<keyword evidence="2" id="KW-1185">Reference proteome</keyword>
<comment type="caution">
    <text evidence="1">The sequence shown here is derived from an EMBL/GenBank/DDBJ whole genome shotgun (WGS) entry which is preliminary data.</text>
</comment>
<evidence type="ECO:0000313" key="2">
    <source>
        <dbReference type="Proteomes" id="UP000251314"/>
    </source>
</evidence>
<sequence length="70" mass="8096">MRDKIERDELQCQLEAAVVEKETALMQLQTAMEVWATLHEVTVSDLQRKLELVMAVSGPATEEYYRRTRG</sequence>
<organism evidence="1 2">
    <name type="scientific">Phytophthora cactorum</name>
    <dbReference type="NCBI Taxonomy" id="29920"/>
    <lineage>
        <taxon>Eukaryota</taxon>
        <taxon>Sar</taxon>
        <taxon>Stramenopiles</taxon>
        <taxon>Oomycota</taxon>
        <taxon>Peronosporomycetes</taxon>
        <taxon>Peronosporales</taxon>
        <taxon>Peronosporaceae</taxon>
        <taxon>Phytophthora</taxon>
    </lineage>
</organism>
<dbReference type="AlphaFoldDB" id="A0A329S3V7"/>
<accession>A0A329S3V7</accession>
<proteinExistence type="predicted"/>
<name>A0A329S3V7_9STRA</name>
<evidence type="ECO:0000313" key="1">
    <source>
        <dbReference type="EMBL" id="RAW31523.1"/>
    </source>
</evidence>
<reference evidence="1 2" key="1">
    <citation type="submission" date="2018-01" db="EMBL/GenBank/DDBJ databases">
        <title>Draft genome of the strawberry crown rot pathogen Phytophthora cactorum.</title>
        <authorList>
            <person name="Armitage A.D."/>
            <person name="Lysoe E."/>
            <person name="Nellist C.F."/>
            <person name="Harrison R.J."/>
            <person name="Brurberg M.B."/>
        </authorList>
    </citation>
    <scope>NUCLEOTIDE SEQUENCE [LARGE SCALE GENOMIC DNA]</scope>
    <source>
        <strain evidence="1 2">10300</strain>
    </source>
</reference>